<evidence type="ECO:0000256" key="1">
    <source>
        <dbReference type="ARBA" id="ARBA00023117"/>
    </source>
</evidence>
<keyword evidence="1 2" id="KW-0103">Bromodomain</keyword>
<dbReference type="GeneID" id="109717702"/>
<evidence type="ECO:0000256" key="2">
    <source>
        <dbReference type="PROSITE-ProRule" id="PRU00035"/>
    </source>
</evidence>
<reference evidence="6" key="2">
    <citation type="submission" date="2025-08" db="UniProtKB">
        <authorList>
            <consortium name="RefSeq"/>
        </authorList>
    </citation>
    <scope>IDENTIFICATION</scope>
    <source>
        <tissue evidence="6">Leaf</tissue>
    </source>
</reference>
<dbReference type="InterPro" id="IPR036427">
    <property type="entry name" value="Bromodomain-like_sf"/>
</dbReference>
<evidence type="ECO:0000313" key="6">
    <source>
        <dbReference type="RefSeq" id="XP_020099166.1"/>
    </source>
</evidence>
<dbReference type="RefSeq" id="XP_020099166.1">
    <property type="nucleotide sequence ID" value="XM_020243577.1"/>
</dbReference>
<dbReference type="PRINTS" id="PR00503">
    <property type="entry name" value="BROMODOMAIN"/>
</dbReference>
<feature type="region of interest" description="Disordered" evidence="3">
    <location>
        <begin position="213"/>
        <end position="239"/>
    </location>
</feature>
<sequence length="251" mass="27633">MANATPPTTPTTPLLLLRGAPNERKTRTTATTKKKKKKPLRDRAFEKCSSLLRRLLRHRHAWLFDAPVDVRGLGLRDYYAVIRSPMDLGTVRARLEKGRYRSPGAFAADVRLTFRNAMAYNFRGDDAYAMAEELSEVFETRWAEIEDEFGDALDSLGSAAAAAEAEDSSSLDLMVLEGNVNEEEAHEVIYIGDEEEENKADVQNLPSSSVVGGIHQIGSSSDPGTSSRDPGCDIHLENGPHASNNVELICK</sequence>
<evidence type="ECO:0000259" key="4">
    <source>
        <dbReference type="PROSITE" id="PS50014"/>
    </source>
</evidence>
<dbReference type="SUPFAM" id="SSF47370">
    <property type="entry name" value="Bromodomain"/>
    <property type="match status" value="1"/>
</dbReference>
<dbReference type="Gene3D" id="1.20.920.10">
    <property type="entry name" value="Bromodomain-like"/>
    <property type="match status" value="1"/>
</dbReference>
<dbReference type="InterPro" id="IPR001487">
    <property type="entry name" value="Bromodomain"/>
</dbReference>
<evidence type="ECO:0000256" key="3">
    <source>
        <dbReference type="SAM" id="MobiDB-lite"/>
    </source>
</evidence>
<dbReference type="Pfam" id="PF00439">
    <property type="entry name" value="Bromodomain"/>
    <property type="match status" value="1"/>
</dbReference>
<feature type="compositionally biased region" description="Polar residues" evidence="3">
    <location>
        <begin position="217"/>
        <end position="228"/>
    </location>
</feature>
<protein>
    <submittedName>
        <fullName evidence="6">Bromodomain-containing protein 4A-like</fullName>
    </submittedName>
</protein>
<dbReference type="PROSITE" id="PS50014">
    <property type="entry name" value="BROMODOMAIN_2"/>
    <property type="match status" value="1"/>
</dbReference>
<evidence type="ECO:0000313" key="5">
    <source>
        <dbReference type="Proteomes" id="UP000515123"/>
    </source>
</evidence>
<dbReference type="AlphaFoldDB" id="A0A6P5FSA4"/>
<accession>A0A6P5FSA4</accession>
<feature type="domain" description="Bromo" evidence="4">
    <location>
        <begin position="56"/>
        <end position="128"/>
    </location>
</feature>
<dbReference type="PANTHER" id="PTHR45926">
    <property type="entry name" value="OSJNBA0053K19.4 PROTEIN"/>
    <property type="match status" value="1"/>
</dbReference>
<feature type="region of interest" description="Disordered" evidence="3">
    <location>
        <begin position="1"/>
        <end position="40"/>
    </location>
</feature>
<keyword evidence="5" id="KW-1185">Reference proteome</keyword>
<reference evidence="5" key="1">
    <citation type="journal article" date="2015" name="Nat. Genet.">
        <title>The pineapple genome and the evolution of CAM photosynthesis.</title>
        <authorList>
            <person name="Ming R."/>
            <person name="VanBuren R."/>
            <person name="Wai C.M."/>
            <person name="Tang H."/>
            <person name="Schatz M.C."/>
            <person name="Bowers J.E."/>
            <person name="Lyons E."/>
            <person name="Wang M.L."/>
            <person name="Chen J."/>
            <person name="Biggers E."/>
            <person name="Zhang J."/>
            <person name="Huang L."/>
            <person name="Zhang L."/>
            <person name="Miao W."/>
            <person name="Zhang J."/>
            <person name="Ye Z."/>
            <person name="Miao C."/>
            <person name="Lin Z."/>
            <person name="Wang H."/>
            <person name="Zhou H."/>
            <person name="Yim W.C."/>
            <person name="Priest H.D."/>
            <person name="Zheng C."/>
            <person name="Woodhouse M."/>
            <person name="Edger P.P."/>
            <person name="Guyot R."/>
            <person name="Guo H.B."/>
            <person name="Guo H."/>
            <person name="Zheng G."/>
            <person name="Singh R."/>
            <person name="Sharma A."/>
            <person name="Min X."/>
            <person name="Zheng Y."/>
            <person name="Lee H."/>
            <person name="Gurtowski J."/>
            <person name="Sedlazeck F.J."/>
            <person name="Harkess A."/>
            <person name="McKain M.R."/>
            <person name="Liao Z."/>
            <person name="Fang J."/>
            <person name="Liu J."/>
            <person name="Zhang X."/>
            <person name="Zhang Q."/>
            <person name="Hu W."/>
            <person name="Qin Y."/>
            <person name="Wang K."/>
            <person name="Chen L.Y."/>
            <person name="Shirley N."/>
            <person name="Lin Y.R."/>
            <person name="Liu L.Y."/>
            <person name="Hernandez A.G."/>
            <person name="Wright C.L."/>
            <person name="Bulone V."/>
            <person name="Tuskan G.A."/>
            <person name="Heath K."/>
            <person name="Zee F."/>
            <person name="Moore P.H."/>
            <person name="Sunkar R."/>
            <person name="Leebens-Mack J.H."/>
            <person name="Mockler T."/>
            <person name="Bennetzen J.L."/>
            <person name="Freeling M."/>
            <person name="Sankoff D."/>
            <person name="Paterson A.H."/>
            <person name="Zhu X."/>
            <person name="Yang X."/>
            <person name="Smith J.A."/>
            <person name="Cushman J.C."/>
            <person name="Paull R.E."/>
            <person name="Yu Q."/>
        </authorList>
    </citation>
    <scope>NUCLEOTIDE SEQUENCE [LARGE SCALE GENOMIC DNA]</scope>
    <source>
        <strain evidence="5">cv. F153</strain>
    </source>
</reference>
<gene>
    <name evidence="6" type="primary">LOC109717702</name>
</gene>
<proteinExistence type="predicted"/>
<dbReference type="Proteomes" id="UP000515123">
    <property type="component" value="Linkage group 11"/>
</dbReference>
<name>A0A6P5FSA4_ANACO</name>
<dbReference type="SMART" id="SM00297">
    <property type="entry name" value="BROMO"/>
    <property type="match status" value="1"/>
</dbReference>
<organism evidence="5 6">
    <name type="scientific">Ananas comosus</name>
    <name type="common">Pineapple</name>
    <name type="synonym">Ananas ananas</name>
    <dbReference type="NCBI Taxonomy" id="4615"/>
    <lineage>
        <taxon>Eukaryota</taxon>
        <taxon>Viridiplantae</taxon>
        <taxon>Streptophyta</taxon>
        <taxon>Embryophyta</taxon>
        <taxon>Tracheophyta</taxon>
        <taxon>Spermatophyta</taxon>
        <taxon>Magnoliopsida</taxon>
        <taxon>Liliopsida</taxon>
        <taxon>Poales</taxon>
        <taxon>Bromeliaceae</taxon>
        <taxon>Bromelioideae</taxon>
        <taxon>Ananas</taxon>
    </lineage>
</organism>
<dbReference type="OrthoDB" id="615661at2759"/>